<feature type="region of interest" description="Disordered" evidence="1">
    <location>
        <begin position="22"/>
        <end position="47"/>
    </location>
</feature>
<sequence length="83" mass="9809">MARDDDQAAEVCRLKRELQRVTEERDIQKKRPPTSPRMQSEVRVHRRASPAVFDPRHVSMPPHLLLCHPHRRDRQLLALINES</sequence>
<evidence type="ECO:0000313" key="3">
    <source>
        <dbReference type="Proteomes" id="UP000002417"/>
    </source>
</evidence>
<name>A7ICY1_XANP2</name>
<dbReference type="KEGG" id="xau:Xaut_0621"/>
<dbReference type="HOGENOM" id="CLU_2541755_0_0_5"/>
<dbReference type="EMBL" id="CP000781">
    <property type="protein sequence ID" value="ABS65874.1"/>
    <property type="molecule type" value="Genomic_DNA"/>
</dbReference>
<proteinExistence type="predicted"/>
<dbReference type="Proteomes" id="UP000002417">
    <property type="component" value="Chromosome"/>
</dbReference>
<keyword evidence="3" id="KW-1185">Reference proteome</keyword>
<dbReference type="AlphaFoldDB" id="A7ICY1"/>
<reference evidence="2 3" key="1">
    <citation type="submission" date="2007-07" db="EMBL/GenBank/DDBJ databases">
        <title>Complete sequence of chromosome of Xanthobacter autotrophicus Py2.</title>
        <authorList>
            <consortium name="US DOE Joint Genome Institute"/>
            <person name="Copeland A."/>
            <person name="Lucas S."/>
            <person name="Lapidus A."/>
            <person name="Barry K."/>
            <person name="Glavina del Rio T."/>
            <person name="Hammon N."/>
            <person name="Israni S."/>
            <person name="Dalin E."/>
            <person name="Tice H."/>
            <person name="Pitluck S."/>
            <person name="Sims D."/>
            <person name="Brettin T."/>
            <person name="Bruce D."/>
            <person name="Detter J.C."/>
            <person name="Han C."/>
            <person name="Tapia R."/>
            <person name="Brainard J."/>
            <person name="Schmutz J."/>
            <person name="Larimer F."/>
            <person name="Land M."/>
            <person name="Hauser L."/>
            <person name="Kyrpides N."/>
            <person name="Kim E."/>
            <person name="Ensigns S.A."/>
            <person name="Richardson P."/>
        </authorList>
    </citation>
    <scope>NUCLEOTIDE SEQUENCE [LARGE SCALE GENOMIC DNA]</scope>
    <source>
        <strain evidence="3">ATCC BAA-1158 / Py2</strain>
    </source>
</reference>
<evidence type="ECO:0000313" key="2">
    <source>
        <dbReference type="EMBL" id="ABS65874.1"/>
    </source>
</evidence>
<organism evidence="2 3">
    <name type="scientific">Xanthobacter autotrophicus (strain ATCC BAA-1158 / Py2)</name>
    <dbReference type="NCBI Taxonomy" id="78245"/>
    <lineage>
        <taxon>Bacteria</taxon>
        <taxon>Pseudomonadati</taxon>
        <taxon>Pseudomonadota</taxon>
        <taxon>Alphaproteobacteria</taxon>
        <taxon>Hyphomicrobiales</taxon>
        <taxon>Xanthobacteraceae</taxon>
        <taxon>Xanthobacter</taxon>
    </lineage>
</organism>
<accession>A7ICY1</accession>
<protein>
    <submittedName>
        <fullName evidence="2">Uncharacterized protein</fullName>
    </submittedName>
</protein>
<gene>
    <name evidence="2" type="ordered locus">Xaut_0621</name>
</gene>
<evidence type="ECO:0000256" key="1">
    <source>
        <dbReference type="SAM" id="MobiDB-lite"/>
    </source>
</evidence>